<protein>
    <submittedName>
        <fullName evidence="1">Uncharacterized protein</fullName>
    </submittedName>
</protein>
<comment type="caution">
    <text evidence="1">The sequence shown here is derived from an EMBL/GenBank/DDBJ whole genome shotgun (WGS) entry which is preliminary data.</text>
</comment>
<dbReference type="EMBL" id="JRFA01000014">
    <property type="protein sequence ID" value="KGN74461.1"/>
    <property type="molecule type" value="Genomic_DNA"/>
</dbReference>
<accession>A0A0A2E6H9</accession>
<proteinExistence type="predicted"/>
<dbReference type="AlphaFoldDB" id="A0A0A2E6H9"/>
<sequence>MVFIVIIFNICVKLQQSETLAKYGQSRNRESTYRFSALIIFRQKGESAVPFQFPVRQKEYSLNNRHFTFDLRKIKLPGKQTPIPAAGKRVFAKGR</sequence>
<organism evidence="1 2">
    <name type="scientific">Porphyromonas macacae</name>
    <dbReference type="NCBI Taxonomy" id="28115"/>
    <lineage>
        <taxon>Bacteria</taxon>
        <taxon>Pseudomonadati</taxon>
        <taxon>Bacteroidota</taxon>
        <taxon>Bacteroidia</taxon>
        <taxon>Bacteroidales</taxon>
        <taxon>Porphyromonadaceae</taxon>
        <taxon>Porphyromonas</taxon>
    </lineage>
</organism>
<dbReference type="Proteomes" id="UP000030103">
    <property type="component" value="Unassembled WGS sequence"/>
</dbReference>
<gene>
    <name evidence="1" type="ORF">HQ47_05325</name>
</gene>
<dbReference type="STRING" id="28115.HQ47_05325"/>
<reference evidence="1 2" key="1">
    <citation type="submission" date="2014-09" db="EMBL/GenBank/DDBJ databases">
        <title>Draft Genome Sequence of Porphyromonas macacae COT-192_OH2859.</title>
        <authorList>
            <person name="Wallis C."/>
            <person name="Deusch O."/>
            <person name="O'Flynn C."/>
            <person name="Davis I."/>
            <person name="Horsfall A."/>
            <person name="Kirkwood N."/>
            <person name="Harris S."/>
            <person name="Eisen J.A."/>
            <person name="Coil D.A."/>
            <person name="Darling A.E."/>
            <person name="Jospin G."/>
            <person name="Alexiev A."/>
        </authorList>
    </citation>
    <scope>NUCLEOTIDE SEQUENCE [LARGE SCALE GENOMIC DNA]</scope>
    <source>
        <strain evidence="2">COT-192 OH2859</strain>
    </source>
</reference>
<evidence type="ECO:0000313" key="1">
    <source>
        <dbReference type="EMBL" id="KGN74461.1"/>
    </source>
</evidence>
<name>A0A0A2E6H9_9PORP</name>
<evidence type="ECO:0000313" key="2">
    <source>
        <dbReference type="Proteomes" id="UP000030103"/>
    </source>
</evidence>
<keyword evidence="2" id="KW-1185">Reference proteome</keyword>